<keyword evidence="6" id="KW-1185">Reference proteome</keyword>
<dbReference type="RefSeq" id="XP_018229394.1">
    <property type="nucleotide sequence ID" value="XM_018374442.1"/>
</dbReference>
<evidence type="ECO:0000256" key="1">
    <source>
        <dbReference type="PROSITE-ProRule" id="PRU00221"/>
    </source>
</evidence>
<dbReference type="OrthoDB" id="21128at2759"/>
<evidence type="ECO:0000256" key="2">
    <source>
        <dbReference type="SAM" id="Coils"/>
    </source>
</evidence>
<feature type="region of interest" description="Disordered" evidence="3">
    <location>
        <begin position="90"/>
        <end position="130"/>
    </location>
</feature>
<evidence type="ECO:0000313" key="5">
    <source>
        <dbReference type="EMBL" id="KTW29563.1"/>
    </source>
</evidence>
<dbReference type="EMBL" id="LFWA01000009">
    <property type="protein sequence ID" value="KTW29563.1"/>
    <property type="molecule type" value="Genomic_DNA"/>
</dbReference>
<accession>A0A0W4ZMG6</accession>
<protein>
    <recommendedName>
        <fullName evidence="4">EDC4-like protein pdc1 beta-propeller domain-containing protein</fullName>
    </recommendedName>
</protein>
<dbReference type="VEuPathDB" id="FungiDB:T551_02179"/>
<dbReference type="PROSITE" id="PS50082">
    <property type="entry name" value="WD_REPEATS_2"/>
    <property type="match status" value="1"/>
</dbReference>
<feature type="domain" description="EDC4-like protein pdc1 beta-propeller" evidence="4">
    <location>
        <begin position="317"/>
        <end position="652"/>
    </location>
</feature>
<dbReference type="SUPFAM" id="SSF50978">
    <property type="entry name" value="WD40 repeat-like"/>
    <property type="match status" value="1"/>
</dbReference>
<dbReference type="InterPro" id="IPR055393">
    <property type="entry name" value="Beta-prop_EDC4L"/>
</dbReference>
<name>A0A0W4ZMG6_PNEJ7</name>
<dbReference type="AlphaFoldDB" id="A0A0W4ZMG6"/>
<dbReference type="InterPro" id="IPR015943">
    <property type="entry name" value="WD40/YVTN_repeat-like_dom_sf"/>
</dbReference>
<dbReference type="Gene3D" id="2.130.10.10">
    <property type="entry name" value="YVTN repeat-like/Quinoprotein amine dehydrogenase"/>
    <property type="match status" value="1"/>
</dbReference>
<proteinExistence type="predicted"/>
<gene>
    <name evidence="5" type="ORF">T551_02179</name>
</gene>
<dbReference type="InterPro" id="IPR036322">
    <property type="entry name" value="WD40_repeat_dom_sf"/>
</dbReference>
<sequence length="1185" mass="132609">MDASRSLLDLLRPNPCSKERNNQGSVGPSKGISDVQSNFLSILMGKPGDALDKSGSLSLKPAFQPEYISSFIESKNEGLLKDVVKKERSVSASERPVNVSGTTAAPSVDRSVSATVSPSAASPGVSSSAVSMTPSQNGLLSILLTDVPPSDVSVPLVSSTGDVSSNAWTVGTPVSGGSLGASATVPAAAPLTATAPVASSTSIGTLPINEKTPKTLFATTNIFDQLSVTNPRMSDLKPKKILKAPPRTNESGVPKLEGESIPVKNLADHSSVQKINLKKDYDLGKPHGVRRIIFPDAPFLRLVIPLAKNLGFCDKIELSEIARLTITFDSLNNHTIDADKNYLAYAIPKDGNLRLMNQDDGSHILLTGQLGSKIHDISFSKYAINPDNITYLMSTNSNGGVIIWNILKTSFNNPSKSVKMVFRFNGEHSMSNTEIRAKFCPIPNIVAIKLLNRIYFFKFSHDRFEELQRYEISLSNANIGFIVAEKYIEDFSFSPDGRVLVTIHEDGTAELWTVYEHIEHSIKFVISAPLLSYAVSNEPLCWVSFIGLKQPGVLSKHLVFGLRNNKKLYLLDLDSGLISQELVLTGNSENSNSEVSSVALYDSDSQNLIVNDHFGFLYRFHYNNKDLDTSMTQDSYIKSLVSKNTTIDASSKNWSLFDSFYVFSFVSKRILHNFNVVSINDSTLDLFAAHDKGYTILHLPNLEQEIAKEELSESNINMYTPQSIVISDSSNDVVKPVNHNKEISTEQKISSDTRFQNAQDLKQETVRINKRKKLKNDDISSVNKKEINDIGESSELNFSLGALNINDNSFNTFDQVNLKKFIKVFISTEFNKQSKKIEEIIAQRDEVRVNQEKLLLQVFENLNNNMKELIEKNVSLSVKNNILPIINKFSSTTDRQPTQLMSYIKKLSHELAAEIHNTYMKSMDKTCLARDISENLEKVLVKGLSSEMESFIKGVIIQLENSFFQKIAQIENKYDEKIDFLLKYICEERKKDLSNIEVLLKNVSSLEMHVSSLLFKMNLDKSDMGLENTSKSLGDFHKSKEEVMSSVKDLLAKSYYNDVLAIWAQSPYKDELFDIYVTIDPKVMLANASYIILFSVANTLSEMMDDIDDPLMEKKLQWLELCFKLLMGMESHHFSGITSKILILIENRMDNLYERLRQVVPRVSYSRIVLSILHFASELRQFFNE</sequence>
<comment type="caution">
    <text evidence="5">The sequence shown here is derived from an EMBL/GenBank/DDBJ whole genome shotgun (WGS) entry which is preliminary data.</text>
</comment>
<keyword evidence="2" id="KW-0175">Coiled coil</keyword>
<feature type="repeat" description="WD" evidence="1">
    <location>
        <begin position="488"/>
        <end position="514"/>
    </location>
</feature>
<reference evidence="6" key="1">
    <citation type="journal article" date="2016" name="Nat. Commun.">
        <title>Genome analysis of three Pneumocystis species reveals adaptation mechanisms to life exclusively in mammalian hosts.</title>
        <authorList>
            <person name="Ma L."/>
            <person name="Chen Z."/>
            <person name="Huang D.W."/>
            <person name="Kutty G."/>
            <person name="Ishihara M."/>
            <person name="Wang H."/>
            <person name="Abouelleil A."/>
            <person name="Bishop L."/>
            <person name="Davey E."/>
            <person name="Deng R."/>
            <person name="Deng X."/>
            <person name="Fan L."/>
            <person name="Fantoni G."/>
            <person name="Fitzgerald M."/>
            <person name="Gogineni E."/>
            <person name="Goldberg J.M."/>
            <person name="Handley G."/>
            <person name="Hu X."/>
            <person name="Huber C."/>
            <person name="Jiao X."/>
            <person name="Jones K."/>
            <person name="Levin J.Z."/>
            <person name="Liu Y."/>
            <person name="Macdonald P."/>
            <person name="Melnikov A."/>
            <person name="Raley C."/>
            <person name="Sassi M."/>
            <person name="Sherman B.T."/>
            <person name="Song X."/>
            <person name="Sykes S."/>
            <person name="Tran B."/>
            <person name="Walsh L."/>
            <person name="Xia Y."/>
            <person name="Yang J."/>
            <person name="Young S."/>
            <person name="Zeng Q."/>
            <person name="Zheng X."/>
            <person name="Stephens R."/>
            <person name="Nusbaum C."/>
            <person name="Birren B.W."/>
            <person name="Azadi P."/>
            <person name="Lempicki R.A."/>
            <person name="Cuomo C.A."/>
            <person name="Kovacs J.A."/>
        </authorList>
    </citation>
    <scope>NUCLEOTIDE SEQUENCE [LARGE SCALE GENOMIC DNA]</scope>
    <source>
        <strain evidence="6">RU7</strain>
    </source>
</reference>
<dbReference type="InterPro" id="IPR001680">
    <property type="entry name" value="WD40_rpt"/>
</dbReference>
<dbReference type="Proteomes" id="UP000053447">
    <property type="component" value="Unassembled WGS sequence"/>
</dbReference>
<dbReference type="STRING" id="1408657.A0A0W4ZMG6"/>
<evidence type="ECO:0000259" key="4">
    <source>
        <dbReference type="Pfam" id="PF24106"/>
    </source>
</evidence>
<dbReference type="GeneID" id="28940697"/>
<organism evidence="5 6">
    <name type="scientific">Pneumocystis jirovecii (strain RU7)</name>
    <name type="common">Human pneumocystis pneumonia agent</name>
    <dbReference type="NCBI Taxonomy" id="1408657"/>
    <lineage>
        <taxon>Eukaryota</taxon>
        <taxon>Fungi</taxon>
        <taxon>Dikarya</taxon>
        <taxon>Ascomycota</taxon>
        <taxon>Taphrinomycotina</taxon>
        <taxon>Pneumocystomycetes</taxon>
        <taxon>Pneumocystaceae</taxon>
        <taxon>Pneumocystis</taxon>
    </lineage>
</organism>
<dbReference type="Pfam" id="PF24106">
    <property type="entry name" value="Beta-prop_EDC4L"/>
    <property type="match status" value="1"/>
</dbReference>
<evidence type="ECO:0000256" key="3">
    <source>
        <dbReference type="SAM" id="MobiDB-lite"/>
    </source>
</evidence>
<dbReference type="eggNOG" id="ENOG502R9YM">
    <property type="taxonomic scope" value="Eukaryota"/>
</dbReference>
<evidence type="ECO:0000313" key="6">
    <source>
        <dbReference type="Proteomes" id="UP000053447"/>
    </source>
</evidence>
<feature type="compositionally biased region" description="Low complexity" evidence="3">
    <location>
        <begin position="111"/>
        <end position="130"/>
    </location>
</feature>
<keyword evidence="1" id="KW-0853">WD repeat</keyword>
<feature type="coiled-coil region" evidence="2">
    <location>
        <begin position="852"/>
        <end position="879"/>
    </location>
</feature>
<feature type="region of interest" description="Disordered" evidence="3">
    <location>
        <begin position="1"/>
        <end position="32"/>
    </location>
</feature>